<dbReference type="InterPro" id="IPR001387">
    <property type="entry name" value="Cro/C1-type_HTH"/>
</dbReference>
<dbReference type="EMBL" id="JAGDEL010000032">
    <property type="protein sequence ID" value="MBO1515170.1"/>
    <property type="molecule type" value="Genomic_DNA"/>
</dbReference>
<proteinExistence type="predicted"/>
<reference evidence="2 3" key="1">
    <citation type="submission" date="2021-03" db="EMBL/GenBank/DDBJ databases">
        <title>Whole genome sequence of Metabacillus bambusae BG109.</title>
        <authorList>
            <person name="Jeong J.W."/>
        </authorList>
    </citation>
    <scope>NUCLEOTIDE SEQUENCE [LARGE SCALE GENOMIC DNA]</scope>
    <source>
        <strain evidence="2 3">BG109</strain>
    </source>
</reference>
<organism evidence="2 3">
    <name type="scientific">Metabacillus bambusae</name>
    <dbReference type="NCBI Taxonomy" id="2795218"/>
    <lineage>
        <taxon>Bacteria</taxon>
        <taxon>Bacillati</taxon>
        <taxon>Bacillota</taxon>
        <taxon>Bacilli</taxon>
        <taxon>Bacillales</taxon>
        <taxon>Bacillaceae</taxon>
        <taxon>Metabacillus</taxon>
    </lineage>
</organism>
<dbReference type="InterPro" id="IPR013430">
    <property type="entry name" value="Toxin_antidote_HigA"/>
</dbReference>
<dbReference type="PROSITE" id="PS50943">
    <property type="entry name" value="HTH_CROC1"/>
    <property type="match status" value="1"/>
</dbReference>
<evidence type="ECO:0000313" key="3">
    <source>
        <dbReference type="Proteomes" id="UP000663981"/>
    </source>
</evidence>
<dbReference type="CDD" id="cd00093">
    <property type="entry name" value="HTH_XRE"/>
    <property type="match status" value="1"/>
</dbReference>
<evidence type="ECO:0000259" key="1">
    <source>
        <dbReference type="PROSITE" id="PS50943"/>
    </source>
</evidence>
<dbReference type="Proteomes" id="UP000663981">
    <property type="component" value="Unassembled WGS sequence"/>
</dbReference>
<dbReference type="SMART" id="SM00530">
    <property type="entry name" value="HTH_XRE"/>
    <property type="match status" value="1"/>
</dbReference>
<protein>
    <submittedName>
        <fullName evidence="2">HigA family addiction module antidote protein</fullName>
    </submittedName>
</protein>
<dbReference type="RefSeq" id="WP_207982056.1">
    <property type="nucleotide sequence ID" value="NZ_JAGDEL010000032.1"/>
</dbReference>
<gene>
    <name evidence="2" type="ORF">I7822_26485</name>
</gene>
<comment type="caution">
    <text evidence="2">The sequence shown here is derived from an EMBL/GenBank/DDBJ whole genome shotgun (WGS) entry which is preliminary data.</text>
</comment>
<dbReference type="InterPro" id="IPR010982">
    <property type="entry name" value="Lambda_DNA-bd_dom_sf"/>
</dbReference>
<dbReference type="Gene3D" id="1.10.260.40">
    <property type="entry name" value="lambda repressor-like DNA-binding domains"/>
    <property type="match status" value="1"/>
</dbReference>
<feature type="domain" description="HTH cro/C1-type" evidence="1">
    <location>
        <begin position="19"/>
        <end position="66"/>
    </location>
</feature>
<evidence type="ECO:0000313" key="2">
    <source>
        <dbReference type="EMBL" id="MBO1515170.1"/>
    </source>
</evidence>
<dbReference type="Pfam" id="PF01381">
    <property type="entry name" value="HTH_3"/>
    <property type="match status" value="1"/>
</dbReference>
<dbReference type="NCBIfam" id="TIGR02607">
    <property type="entry name" value="antidote_HigA"/>
    <property type="match status" value="1"/>
</dbReference>
<sequence>MNKPINKIGAYIRENVIPKKISVKAAAELLGVGRPALSNLLNGHSSLSSDMAARLERAFGISAHHLLDMQATYNAKLAKEKGVAASTRAYIPPFMQFKANDIENWACTIKARTRFAVFLRTLINSTGLKIKKIDFPGNDDAERPGWDGYLETEEGMPWVPVGLSGWEFGTNNDPKKKADKDYKKSVEQNTSSIRMEMTFVFVTPMRWSGKEAWRKERQAEENWKEVLVFDASDLEQWLEQSIPGQAWLAGEIGIPAQGVISLDDCWKRWVADTEPTLSERLFDTFVEKAKNITLKKLAKLEPIIIASDSKEEALAFLSSLFTTEDSELAIFRDRIAVFTQPGALSKLATKHSDFIAVITNRQVEQEFAPYKKDIRSIILYPRNATNAEADIVLEPIGQEAFSKALEKMGYNRDQIHRLGHESGRSLTVLRRRLSSLVAIRTPKWVSDKEIANTLSGILFAGTWEANNEGDKEILSLLSGEIEYEKLESKFIELLHLEDSPVWSIGYTRGLVSKIDALYAIYRRLTSEDIDRFLDVAELVLSEDDPSLDLPEENRWAASIYGKTREISSALRKGIGETLVLLAVYGNALFQERMGNVQYKIEVLVKSLLCPLTTRKLEAQSDNLPLYAEATPDVFLQILVEDLNSSQPQSLGLMRSVQAGFFGRNPRTGLLWALESIAWSSEYLMRVIKILAELAKPEINDNWVNKPIESLSAIFRCWMPQTTASLEERTAALEYLVRRYPKIGWSLCVEQFNGHSRIGSYSYKPRWRTEAHGAGELVSRQETGIFARKALELALNWRTHNAGTLGDLVSCIGELPEEYHKRIWDLIETWSYTADDTEKSILRERIRTSIFSLRASSKNKHIELKGHAQRTYELLEPTDTILHYVWLFKSPWVEESYEELEEENLDYKSRSAKTEALRLEALSEIMSEKGIQGVLDLASRGECSTIIGRLLSNILTDRSELLKAVENIIGIGPLGESPVRQSIISGVMEALVSQGDFELIPQMVKQYESTDTVSLLIQAPFIKETWDIIETLEAPVQERYWKDIIPNGIGNLGQENMQYAIDQLISVNRPRAAFRNVQYNLKAIPPKLLFRLISAITTCSTEPKGTYMLDSYHVKEAFKLLTKSGEIPVDQMAGLEFQFIDAFSDEGSNIPNLEKHIEEHPELYVQAVAMAYKRADGGEDPEELRVPNQQVREQLATASHRLLEKLSSIPGHNSEGELDSKRIEHWVKKVREASIELSRGDVCDICIGNLFSKAPIGEDGVWPCEPVRKALDSVLNDKISRGIIVGVYNSRGVQWRGEGGDQERELAGMYEKWAKALEFSYPQVAVTLRKVAKSYHDEAIREDQLAGVARRLLD</sequence>
<keyword evidence="3" id="KW-1185">Reference proteome</keyword>
<dbReference type="SUPFAM" id="SSF47413">
    <property type="entry name" value="lambda repressor-like DNA-binding domains"/>
    <property type="match status" value="1"/>
</dbReference>
<accession>A0ABS3NAU6</accession>
<name>A0ABS3NAU6_9BACI</name>